<evidence type="ECO:0000313" key="1">
    <source>
        <dbReference type="EMBL" id="GKT47486.1"/>
    </source>
</evidence>
<dbReference type="Proteomes" id="UP001055115">
    <property type="component" value="Unassembled WGS sequence"/>
</dbReference>
<accession>A0AA37P8A6</accession>
<sequence length="81" mass="9150">MKSTRIRVPFRLLLFGEMEVEEANHSSEDAGFIGSRVDVGLVLRTTQRDYAPGAFERVGVFAIPKDFDYFGKAEVQRLVLV</sequence>
<keyword evidence="2" id="KW-1185">Reference proteome</keyword>
<dbReference type="EMBL" id="BQXU01000019">
    <property type="protein sequence ID" value="GKT47486.1"/>
    <property type="molecule type" value="Genomic_DNA"/>
</dbReference>
<gene>
    <name evidence="1" type="ORF">ColSpa_07667</name>
</gene>
<organism evidence="1 2">
    <name type="scientific">Colletotrichum spaethianum</name>
    <dbReference type="NCBI Taxonomy" id="700344"/>
    <lineage>
        <taxon>Eukaryota</taxon>
        <taxon>Fungi</taxon>
        <taxon>Dikarya</taxon>
        <taxon>Ascomycota</taxon>
        <taxon>Pezizomycotina</taxon>
        <taxon>Sordariomycetes</taxon>
        <taxon>Hypocreomycetidae</taxon>
        <taxon>Glomerellales</taxon>
        <taxon>Glomerellaceae</taxon>
        <taxon>Colletotrichum</taxon>
        <taxon>Colletotrichum spaethianum species complex</taxon>
    </lineage>
</organism>
<proteinExistence type="predicted"/>
<dbReference type="RefSeq" id="XP_049129836.1">
    <property type="nucleotide sequence ID" value="XM_049273879.1"/>
</dbReference>
<name>A0AA37P8A6_9PEZI</name>
<dbReference type="GeneID" id="73328469"/>
<dbReference type="AlphaFoldDB" id="A0AA37P8A6"/>
<protein>
    <submittedName>
        <fullName evidence="1">Uncharacterized protein</fullName>
    </submittedName>
</protein>
<comment type="caution">
    <text evidence="1">The sequence shown here is derived from an EMBL/GenBank/DDBJ whole genome shotgun (WGS) entry which is preliminary data.</text>
</comment>
<reference evidence="1 2" key="1">
    <citation type="submission" date="2022-03" db="EMBL/GenBank/DDBJ databases">
        <title>Genome data of Colletotrichum spp.</title>
        <authorList>
            <person name="Utami Y.D."/>
            <person name="Hiruma K."/>
        </authorList>
    </citation>
    <scope>NUCLEOTIDE SEQUENCE [LARGE SCALE GENOMIC DNA]</scope>
    <source>
        <strain evidence="1 2">MAFF 239500</strain>
    </source>
</reference>
<evidence type="ECO:0000313" key="2">
    <source>
        <dbReference type="Proteomes" id="UP001055115"/>
    </source>
</evidence>